<keyword evidence="1" id="KW-0472">Membrane</keyword>
<organism evidence="2 3">
    <name type="scientific">Rhizophlyctis rosea</name>
    <dbReference type="NCBI Taxonomy" id="64517"/>
    <lineage>
        <taxon>Eukaryota</taxon>
        <taxon>Fungi</taxon>
        <taxon>Fungi incertae sedis</taxon>
        <taxon>Chytridiomycota</taxon>
        <taxon>Chytridiomycota incertae sedis</taxon>
        <taxon>Chytridiomycetes</taxon>
        <taxon>Rhizophlyctidales</taxon>
        <taxon>Rhizophlyctidaceae</taxon>
        <taxon>Rhizophlyctis</taxon>
    </lineage>
</organism>
<dbReference type="AlphaFoldDB" id="A0AAD5S8F6"/>
<keyword evidence="3" id="KW-1185">Reference proteome</keyword>
<keyword evidence="1" id="KW-0812">Transmembrane</keyword>
<comment type="caution">
    <text evidence="2">The sequence shown here is derived from an EMBL/GenBank/DDBJ whole genome shotgun (WGS) entry which is preliminary data.</text>
</comment>
<accession>A0AAD5S8F6</accession>
<reference evidence="2" key="1">
    <citation type="submission" date="2020-05" db="EMBL/GenBank/DDBJ databases">
        <title>Phylogenomic resolution of chytrid fungi.</title>
        <authorList>
            <person name="Stajich J.E."/>
            <person name="Amses K."/>
            <person name="Simmons R."/>
            <person name="Seto K."/>
            <person name="Myers J."/>
            <person name="Bonds A."/>
            <person name="Quandt C.A."/>
            <person name="Barry K."/>
            <person name="Liu P."/>
            <person name="Grigoriev I."/>
            <person name="Longcore J.E."/>
            <person name="James T.Y."/>
        </authorList>
    </citation>
    <scope>NUCLEOTIDE SEQUENCE</scope>
    <source>
        <strain evidence="2">JEL0318</strain>
    </source>
</reference>
<name>A0AAD5S8F6_9FUNG</name>
<dbReference type="Proteomes" id="UP001212841">
    <property type="component" value="Unassembled WGS sequence"/>
</dbReference>
<feature type="transmembrane region" description="Helical" evidence="1">
    <location>
        <begin position="152"/>
        <end position="172"/>
    </location>
</feature>
<protein>
    <submittedName>
        <fullName evidence="2">Uncharacterized protein</fullName>
    </submittedName>
</protein>
<evidence type="ECO:0000313" key="2">
    <source>
        <dbReference type="EMBL" id="KAJ3049204.1"/>
    </source>
</evidence>
<gene>
    <name evidence="2" type="ORF">HK097_009767</name>
</gene>
<keyword evidence="1" id="KW-1133">Transmembrane helix</keyword>
<dbReference type="EMBL" id="JADGJD010000678">
    <property type="protein sequence ID" value="KAJ3049204.1"/>
    <property type="molecule type" value="Genomic_DNA"/>
</dbReference>
<sequence>MTETQTIGSLTDAFDAPDWSDEKWAESARKDHPQPVTDLWVTQLGIPLKGKRLGQANDVTYDIGTQVEGAGIVPKATTVVHRATGKVRDTAELGAHVAGSVVNTVTSYTLTTADYIYRFTTTVLNLTVRSTKFVLTTALDLTKEIFHNIFNVVIYAVLIVVGTFTAATRVMLHIVGIDFEPGQASWPADFRR</sequence>
<evidence type="ECO:0000313" key="3">
    <source>
        <dbReference type="Proteomes" id="UP001212841"/>
    </source>
</evidence>
<evidence type="ECO:0000256" key="1">
    <source>
        <dbReference type="SAM" id="Phobius"/>
    </source>
</evidence>
<proteinExistence type="predicted"/>